<dbReference type="SUPFAM" id="SSF56281">
    <property type="entry name" value="Metallo-hydrolase/oxidoreductase"/>
    <property type="match status" value="1"/>
</dbReference>
<gene>
    <name evidence="3" type="primary">blh</name>
    <name evidence="3" type="ORF">EUAN_02820</name>
</gene>
<dbReference type="SUPFAM" id="SSF52821">
    <property type="entry name" value="Rhodanese/Cell cycle control phosphatase"/>
    <property type="match status" value="2"/>
</dbReference>
<proteinExistence type="predicted"/>
<dbReference type="Pfam" id="PF00753">
    <property type="entry name" value="Lactamase_B"/>
    <property type="match status" value="1"/>
</dbReference>
<organism evidence="3 4">
    <name type="scientific">Andreesenia angusta</name>
    <dbReference type="NCBI Taxonomy" id="39480"/>
    <lineage>
        <taxon>Bacteria</taxon>
        <taxon>Bacillati</taxon>
        <taxon>Bacillota</taxon>
        <taxon>Tissierellia</taxon>
        <taxon>Tissierellales</taxon>
        <taxon>Gottschalkiaceae</taxon>
        <taxon>Andreesenia</taxon>
    </lineage>
</organism>
<dbReference type="InterPro" id="IPR036866">
    <property type="entry name" value="RibonucZ/Hydroxyglut_hydro"/>
</dbReference>
<dbReference type="InterPro" id="IPR036873">
    <property type="entry name" value="Rhodanese-like_dom_sf"/>
</dbReference>
<reference evidence="3 4" key="1">
    <citation type="submission" date="2016-09" db="EMBL/GenBank/DDBJ databases">
        <title>Genome sequence of Eubacterium angustum.</title>
        <authorList>
            <person name="Poehlein A."/>
            <person name="Daniel R."/>
        </authorList>
    </citation>
    <scope>NUCLEOTIDE SEQUENCE [LARGE SCALE GENOMIC DNA]</scope>
    <source>
        <strain evidence="3 4">DSM 1989</strain>
    </source>
</reference>
<evidence type="ECO:0000256" key="1">
    <source>
        <dbReference type="ARBA" id="ARBA00022723"/>
    </source>
</evidence>
<dbReference type="SMART" id="SM00450">
    <property type="entry name" value="RHOD"/>
    <property type="match status" value="2"/>
</dbReference>
<dbReference type="Gene3D" id="3.40.250.10">
    <property type="entry name" value="Rhodanese-like domain"/>
    <property type="match status" value="2"/>
</dbReference>
<evidence type="ECO:0000313" key="3">
    <source>
        <dbReference type="EMBL" id="OHW63418.1"/>
    </source>
</evidence>
<dbReference type="GO" id="GO:0050313">
    <property type="term" value="F:sulfur dioxygenase activity"/>
    <property type="evidence" value="ECO:0007669"/>
    <property type="project" value="InterPro"/>
</dbReference>
<dbReference type="OrthoDB" id="9802248at2"/>
<feature type="domain" description="Rhodanese" evidence="2">
    <location>
        <begin position="258"/>
        <end position="341"/>
    </location>
</feature>
<keyword evidence="3" id="KW-0378">Hydrolase</keyword>
<dbReference type="AlphaFoldDB" id="A0A1S1VA18"/>
<evidence type="ECO:0000259" key="2">
    <source>
        <dbReference type="PROSITE" id="PS50206"/>
    </source>
</evidence>
<dbReference type="GO" id="GO:0046872">
    <property type="term" value="F:metal ion binding"/>
    <property type="evidence" value="ECO:0007669"/>
    <property type="project" value="UniProtKB-KW"/>
</dbReference>
<name>A0A1S1VA18_9FIRM</name>
<dbReference type="CDD" id="cd07724">
    <property type="entry name" value="POD-like_MBL-fold"/>
    <property type="match status" value="1"/>
</dbReference>
<dbReference type="Proteomes" id="UP000180254">
    <property type="component" value="Unassembled WGS sequence"/>
</dbReference>
<dbReference type="InterPro" id="IPR001763">
    <property type="entry name" value="Rhodanese-like_dom"/>
</dbReference>
<dbReference type="STRING" id="39480.EUAN_02820"/>
<keyword evidence="1" id="KW-0479">Metal-binding</keyword>
<comment type="caution">
    <text evidence="3">The sequence shown here is derived from an EMBL/GenBank/DDBJ whole genome shotgun (WGS) entry which is preliminary data.</text>
</comment>
<protein>
    <submittedName>
        <fullName evidence="3">Beta-lactamase hydrolase-like protein</fullName>
        <ecNumber evidence="3">3.-.-.-</ecNumber>
    </submittedName>
</protein>
<dbReference type="EMBL" id="MKIE01000001">
    <property type="protein sequence ID" value="OHW63418.1"/>
    <property type="molecule type" value="Genomic_DNA"/>
</dbReference>
<feature type="domain" description="Rhodanese" evidence="2">
    <location>
        <begin position="363"/>
        <end position="447"/>
    </location>
</feature>
<sequence>MYFKRIFTPGLSHYSYMVGDGGEIAVIDPMRDVGVYIEEARKANKKITHIFETHRNEDYISGSMELSEKTGAEIYISKYEDLGHVYGEKIGEDDEFRIGKLRIAPIHTPGHTLGHLSYVLYMGDVPYMAFVGDTLFWGDLGRTDFYGEDRLVEMTAHLYDSIFEKLFSLGDHVLMMPAHGAGSACGGAIEERDCSTLGYERKENPALQVDSKEEFVEKHSYMRLKAPYFEKMELCNVEGAAYLPGEVISNVLSLEDIQREDYTVVDIRSREAYSGKHIERSIFTSTKILSAYLGWIVDTEDPIVLLVDGLKDEELKTAYWTARRMGYDNIVGILGEGTVKSLEIEDTGLKSTKEIGAKEYLEMHREMLVLDVRREEEVEEDYPYMNRLNIPLQLLKERVGELSSEKEIAVICGSGERATVACSIMERAGIDGTVVAGGVKGIASQLKDRD</sequence>
<dbReference type="InterPro" id="IPR044528">
    <property type="entry name" value="POD-like_MBL-fold"/>
</dbReference>
<keyword evidence="4" id="KW-1185">Reference proteome</keyword>
<dbReference type="GO" id="GO:0016787">
    <property type="term" value="F:hydrolase activity"/>
    <property type="evidence" value="ECO:0007669"/>
    <property type="project" value="UniProtKB-KW"/>
</dbReference>
<dbReference type="PANTHER" id="PTHR43084:SF1">
    <property type="entry name" value="PERSULFIDE DIOXYGENASE ETHE1, MITOCHONDRIAL"/>
    <property type="match status" value="1"/>
</dbReference>
<dbReference type="PROSITE" id="PS50206">
    <property type="entry name" value="RHODANESE_3"/>
    <property type="match status" value="2"/>
</dbReference>
<dbReference type="SMART" id="SM00849">
    <property type="entry name" value="Lactamase_B"/>
    <property type="match status" value="1"/>
</dbReference>
<dbReference type="Gene3D" id="3.60.15.10">
    <property type="entry name" value="Ribonuclease Z/Hydroxyacylglutathione hydrolase-like"/>
    <property type="match status" value="1"/>
</dbReference>
<dbReference type="InterPro" id="IPR051682">
    <property type="entry name" value="Mito_Persulfide_Diox"/>
</dbReference>
<dbReference type="InterPro" id="IPR001279">
    <property type="entry name" value="Metallo-B-lactamas"/>
</dbReference>
<dbReference type="EC" id="3.-.-.-" evidence="3"/>
<dbReference type="PANTHER" id="PTHR43084">
    <property type="entry name" value="PERSULFIDE DIOXYGENASE ETHE1"/>
    <property type="match status" value="1"/>
</dbReference>
<dbReference type="GO" id="GO:0070813">
    <property type="term" value="P:hydrogen sulfide metabolic process"/>
    <property type="evidence" value="ECO:0007669"/>
    <property type="project" value="TreeGrafter"/>
</dbReference>
<dbReference type="GO" id="GO:0006749">
    <property type="term" value="P:glutathione metabolic process"/>
    <property type="evidence" value="ECO:0007669"/>
    <property type="project" value="InterPro"/>
</dbReference>
<dbReference type="RefSeq" id="WP_071060884.1">
    <property type="nucleotide sequence ID" value="NZ_MKIE01000001.1"/>
</dbReference>
<evidence type="ECO:0000313" key="4">
    <source>
        <dbReference type="Proteomes" id="UP000180254"/>
    </source>
</evidence>
<accession>A0A1S1VA18</accession>
<dbReference type="Pfam" id="PF00581">
    <property type="entry name" value="Rhodanese"/>
    <property type="match status" value="1"/>
</dbReference>